<keyword evidence="6" id="KW-1185">Reference proteome</keyword>
<dbReference type="GO" id="GO:0005576">
    <property type="term" value="C:extracellular region"/>
    <property type="evidence" value="ECO:0007669"/>
    <property type="project" value="UniProtKB-SubCell"/>
</dbReference>
<feature type="compositionally biased region" description="Basic residues" evidence="3">
    <location>
        <begin position="396"/>
        <end position="409"/>
    </location>
</feature>
<comment type="caution">
    <text evidence="5">The sequence shown here is derived from an EMBL/GenBank/DDBJ whole genome shotgun (WGS) entry which is preliminary data.</text>
</comment>
<feature type="compositionally biased region" description="Basic and acidic residues" evidence="3">
    <location>
        <begin position="368"/>
        <end position="378"/>
    </location>
</feature>
<accession>A0AAD8DR46</accession>
<dbReference type="CDD" id="cd05380">
    <property type="entry name" value="CAP_euk"/>
    <property type="match status" value="1"/>
</dbReference>
<name>A0AAD8DR46_MYTSE</name>
<dbReference type="SUPFAM" id="SSF55797">
    <property type="entry name" value="PR-1-like"/>
    <property type="match status" value="1"/>
</dbReference>
<dbReference type="Pfam" id="PF00188">
    <property type="entry name" value="CAP"/>
    <property type="match status" value="1"/>
</dbReference>
<feature type="region of interest" description="Disordered" evidence="3">
    <location>
        <begin position="396"/>
        <end position="426"/>
    </location>
</feature>
<dbReference type="Gene3D" id="3.40.33.10">
    <property type="entry name" value="CAP"/>
    <property type="match status" value="1"/>
</dbReference>
<sequence length="617" mass="70752">MIITKLTTCTIVHDTFDQESVHITKYCIGQRYCREGTHVVCMYYDHSHKFGPHCANPVKVEVTPKMIQNILANINDIRGEIATGTEKGKDGEVLPRAYGLMKLEWDAELAFLAQILANQCLGGKGDLCRATDRFPNPSQTIAIIRYKYPNWEYLKPNNTEKGLNEEKLIFAVNKFFKSTHALRKSVTNEIIMSCPPSKELPDINLKFYLNLIRGGTTHIGCGISAYSKFKIKGDTESMQNNVQIVCNISDAPRLKQPVYKVVPPIPGTGYSKRCGCPRGYRETRSCLCERDPKFRWKGQQLKKQQEADLQQDTIQTRPHDDEDNEEPMAAVQPNLSGIQDSSENNNKKTNEIESPQTISQSRNIFKGNKSEDTEGKTLEKSFDELSKITSAITPKKKNVNSRLTNKRHKSDINFSNPQKRKPAISENGFDDLVYKVRNNLQKEATTESMEENLVDIIVVNDMLNDKQNGDHECDLPFNFKDNPETINEETFTDNSARQNILSEAIDYHVDNYDDEGIKLERRTIDKMIELQEQNERNNKKDINKDSSRSHNDENVESRERRTSIIGKRRLQFSRKNKNGELHQILLRSPSQIDSLRLLINQPRQSMYSSETETFIFK</sequence>
<dbReference type="AlphaFoldDB" id="A0AAD8DR46"/>
<evidence type="ECO:0000256" key="1">
    <source>
        <dbReference type="ARBA" id="ARBA00004613"/>
    </source>
</evidence>
<reference evidence="5" key="1">
    <citation type="submission" date="2023-03" db="EMBL/GenBank/DDBJ databases">
        <title>Chromosome-level genomes of two armyworms, Mythimna separata and Mythimna loreyi, provide insights into the biosynthesis and reception of sex pheromones.</title>
        <authorList>
            <person name="Zhao H."/>
        </authorList>
    </citation>
    <scope>NUCLEOTIDE SEQUENCE</scope>
    <source>
        <strain evidence="5">BeijingLab</strain>
        <tissue evidence="5">Pupa</tissue>
    </source>
</reference>
<keyword evidence="2" id="KW-0964">Secreted</keyword>
<dbReference type="EMBL" id="JARGEI010000018">
    <property type="protein sequence ID" value="KAJ8715445.1"/>
    <property type="molecule type" value="Genomic_DNA"/>
</dbReference>
<evidence type="ECO:0000313" key="6">
    <source>
        <dbReference type="Proteomes" id="UP001231518"/>
    </source>
</evidence>
<gene>
    <name evidence="5" type="ORF">PYW07_009927</name>
</gene>
<feature type="region of interest" description="Disordered" evidence="3">
    <location>
        <begin position="333"/>
        <end position="378"/>
    </location>
</feature>
<organism evidence="5 6">
    <name type="scientific">Mythimna separata</name>
    <name type="common">Oriental armyworm</name>
    <name type="synonym">Pseudaletia separata</name>
    <dbReference type="NCBI Taxonomy" id="271217"/>
    <lineage>
        <taxon>Eukaryota</taxon>
        <taxon>Metazoa</taxon>
        <taxon>Ecdysozoa</taxon>
        <taxon>Arthropoda</taxon>
        <taxon>Hexapoda</taxon>
        <taxon>Insecta</taxon>
        <taxon>Pterygota</taxon>
        <taxon>Neoptera</taxon>
        <taxon>Endopterygota</taxon>
        <taxon>Lepidoptera</taxon>
        <taxon>Glossata</taxon>
        <taxon>Ditrysia</taxon>
        <taxon>Noctuoidea</taxon>
        <taxon>Noctuidae</taxon>
        <taxon>Noctuinae</taxon>
        <taxon>Hadenini</taxon>
        <taxon>Mythimna</taxon>
    </lineage>
</organism>
<feature type="compositionally biased region" description="Polar residues" evidence="3">
    <location>
        <begin position="333"/>
        <end position="344"/>
    </location>
</feature>
<feature type="region of interest" description="Disordered" evidence="3">
    <location>
        <begin position="530"/>
        <end position="562"/>
    </location>
</feature>
<evidence type="ECO:0000313" key="5">
    <source>
        <dbReference type="EMBL" id="KAJ8715445.1"/>
    </source>
</evidence>
<evidence type="ECO:0000256" key="3">
    <source>
        <dbReference type="SAM" id="MobiDB-lite"/>
    </source>
</evidence>
<dbReference type="InterPro" id="IPR035940">
    <property type="entry name" value="CAP_sf"/>
</dbReference>
<dbReference type="Proteomes" id="UP001231518">
    <property type="component" value="Chromosome 24"/>
</dbReference>
<dbReference type="InterPro" id="IPR014044">
    <property type="entry name" value="CAP_dom"/>
</dbReference>
<feature type="domain" description="SCP" evidence="4">
    <location>
        <begin position="71"/>
        <end position="227"/>
    </location>
</feature>
<protein>
    <recommendedName>
        <fullName evidence="4">SCP domain-containing protein</fullName>
    </recommendedName>
</protein>
<evidence type="ECO:0000256" key="2">
    <source>
        <dbReference type="ARBA" id="ARBA00022525"/>
    </source>
</evidence>
<evidence type="ECO:0000259" key="4">
    <source>
        <dbReference type="Pfam" id="PF00188"/>
    </source>
</evidence>
<comment type="subcellular location">
    <subcellularLocation>
        <location evidence="1">Secreted</location>
    </subcellularLocation>
</comment>
<feature type="compositionally biased region" description="Polar residues" evidence="3">
    <location>
        <begin position="352"/>
        <end position="363"/>
    </location>
</feature>
<proteinExistence type="predicted"/>